<accession>A0A8S8ZHJ3</accession>
<comment type="caution">
    <text evidence="3">The sequence shown here is derived from an EMBL/GenBank/DDBJ whole genome shotgun (WGS) entry which is preliminary data.</text>
</comment>
<dbReference type="Gene3D" id="3.40.50.1820">
    <property type="entry name" value="alpha/beta hydrolase"/>
    <property type="match status" value="1"/>
</dbReference>
<sequence>MMATRSGRSPSLRFLMRYRLYDVSYITTTNTLTRRLSDLFPSHRIASQRFQSTQSITKHSFLSAPDLQGPQRELTSGLSRLLHQERLGHHQDVGLVKKQNPRISSFTGTAYSFDFHRHHQVRCLSRTAATMAAAKNGQGMLYVTMQPQEGLSLDQFHEWYNNEHGPTRLRIPQIFSNGLRYQATDGKQPHFLAAYDVTDMAHLETPTYLELRANRSPREAETIGQVKVDRFFYDLIWTQEAPSFKPAEQCTDAEAEGRVLVAVDVSLSNEPDAADKVIQWYEEEHLPMLSKIPGWLRSRVLRTPSTIEGSNAGETKIITLHEYAPQNGLGGPEHKASMDTPWRTEVFDKYITTKGRRTYSLFYVFGSAPRDLEHLSRLPQSKAFSAVAPRLTTTAGSEGPIISSYITTPHDGLVIPYQLEGNPSPTAPVIAFSNSLLTSLHMWDPLVKLLKEARPDLKILRYDTRGRHSVPHPPQPATLDLLASDLVSLLDALRIEKLQTLVGVSMGGATTLNFAIKYPSRLSKFVACDFNAASSDANTQAWKDRIAIAESDDNTGLAQKLAPVTVERWFHPYTVENKQDTVKWMTEMVAGNDVEGFRYSCQALWRYDLKEQMKNVKEVEGLFVVGDGDGKGALVKAMDGFKGLLGEKGAAELKVVKDAGHLPMCESPEGFWEAVRDFI</sequence>
<gene>
    <name evidence="3" type="ORF">SMACR_00027</name>
</gene>
<dbReference type="InterPro" id="IPR029058">
    <property type="entry name" value="AB_hydrolase_fold"/>
</dbReference>
<proteinExistence type="inferred from homology"/>
<reference evidence="3 4" key="1">
    <citation type="submission" date="2017-07" db="EMBL/GenBank/DDBJ databases">
        <title>Genome sequence of the Sordaria macrospora wild type strain R19027.</title>
        <authorList>
            <person name="Nowrousian M."/>
            <person name="Teichert I."/>
            <person name="Kueck U."/>
        </authorList>
    </citation>
    <scope>NUCLEOTIDE SEQUENCE [LARGE SCALE GENOMIC DNA]</scope>
    <source>
        <strain evidence="3 4">R19027</strain>
        <tissue evidence="3">Mycelium</tissue>
    </source>
</reference>
<protein>
    <recommendedName>
        <fullName evidence="2">AB hydrolase-1 domain-containing protein</fullName>
    </recommendedName>
</protein>
<dbReference type="InterPro" id="IPR000073">
    <property type="entry name" value="AB_hydrolase_1"/>
</dbReference>
<name>A0A8S8ZHJ3_SORMA</name>
<evidence type="ECO:0000313" key="3">
    <source>
        <dbReference type="EMBL" id="KAA8629099.1"/>
    </source>
</evidence>
<organism evidence="3 4">
    <name type="scientific">Sordaria macrospora</name>
    <dbReference type="NCBI Taxonomy" id="5147"/>
    <lineage>
        <taxon>Eukaryota</taxon>
        <taxon>Fungi</taxon>
        <taxon>Dikarya</taxon>
        <taxon>Ascomycota</taxon>
        <taxon>Pezizomycotina</taxon>
        <taxon>Sordariomycetes</taxon>
        <taxon>Sordariomycetidae</taxon>
        <taxon>Sordariales</taxon>
        <taxon>Sordariaceae</taxon>
        <taxon>Sordaria</taxon>
    </lineage>
</organism>
<dbReference type="PANTHER" id="PTHR43039">
    <property type="entry name" value="ESTERASE-RELATED"/>
    <property type="match status" value="1"/>
</dbReference>
<dbReference type="Pfam" id="PF00561">
    <property type="entry name" value="Abhydrolase_1"/>
    <property type="match status" value="1"/>
</dbReference>
<dbReference type="AlphaFoldDB" id="A0A8S8ZHJ3"/>
<dbReference type="EMBL" id="NMPR01000149">
    <property type="protein sequence ID" value="KAA8629099.1"/>
    <property type="molecule type" value="Genomic_DNA"/>
</dbReference>
<evidence type="ECO:0000259" key="2">
    <source>
        <dbReference type="Pfam" id="PF00561"/>
    </source>
</evidence>
<comment type="similarity">
    <text evidence="1">Belongs to the AB hydrolase superfamily.</text>
</comment>
<feature type="domain" description="AB hydrolase-1" evidence="2">
    <location>
        <begin position="434"/>
        <end position="664"/>
    </location>
</feature>
<dbReference type="Proteomes" id="UP000433876">
    <property type="component" value="Unassembled WGS sequence"/>
</dbReference>
<evidence type="ECO:0000256" key="1">
    <source>
        <dbReference type="ARBA" id="ARBA00008645"/>
    </source>
</evidence>
<evidence type="ECO:0000313" key="4">
    <source>
        <dbReference type="Proteomes" id="UP000433876"/>
    </source>
</evidence>
<dbReference type="PRINTS" id="PR00111">
    <property type="entry name" value="ABHYDROLASE"/>
</dbReference>
<dbReference type="VEuPathDB" id="FungiDB:SMAC_00027"/>
<dbReference type="SUPFAM" id="SSF53474">
    <property type="entry name" value="alpha/beta-Hydrolases"/>
    <property type="match status" value="1"/>
</dbReference>